<name>A0A1G7L9A4_9DEIN</name>
<dbReference type="STRING" id="482827.SAMN04488243_1605"/>
<dbReference type="InterPro" id="IPR050535">
    <property type="entry name" value="DNA_Repair-Maintenance_Comp"/>
</dbReference>
<evidence type="ECO:0000256" key="4">
    <source>
        <dbReference type="RuleBase" id="RU363069"/>
    </source>
</evidence>
<comment type="function">
    <text evidence="4">SbcCD cleaves DNA hairpin structures. These structures can inhibit DNA replication and are intermediates in certain DNA recombination reactions. The complex acts as a 3'-&gt;5' double strand exonuclease that can open hairpins. It also has a 5' single-strand endonuclease activity.</text>
</comment>
<dbReference type="CDD" id="cd00840">
    <property type="entry name" value="MPP_Mre11_N"/>
    <property type="match status" value="1"/>
</dbReference>
<dbReference type="EMBL" id="FNBC01000060">
    <property type="protein sequence ID" value="SDF45874.1"/>
    <property type="molecule type" value="Genomic_DNA"/>
</dbReference>
<dbReference type="Gene3D" id="3.60.21.10">
    <property type="match status" value="1"/>
</dbReference>
<evidence type="ECO:0000256" key="1">
    <source>
        <dbReference type="ARBA" id="ARBA00022722"/>
    </source>
</evidence>
<keyword evidence="4" id="KW-0235">DNA replication</keyword>
<keyword evidence="2 4" id="KW-0378">Hydrolase</keyword>
<proteinExistence type="inferred from homology"/>
<evidence type="ECO:0000256" key="2">
    <source>
        <dbReference type="ARBA" id="ARBA00022801"/>
    </source>
</evidence>
<dbReference type="PANTHER" id="PTHR30337">
    <property type="entry name" value="COMPONENT OF ATP-DEPENDENT DSDNA EXONUCLEASE"/>
    <property type="match status" value="1"/>
</dbReference>
<comment type="similarity">
    <text evidence="4">Belongs to the SbcD family.</text>
</comment>
<dbReference type="InterPro" id="IPR004843">
    <property type="entry name" value="Calcineurin-like_PHP"/>
</dbReference>
<dbReference type="InterPro" id="IPR041796">
    <property type="entry name" value="Mre11_N"/>
</dbReference>
<evidence type="ECO:0000259" key="5">
    <source>
        <dbReference type="Pfam" id="PF00149"/>
    </source>
</evidence>
<organism evidence="6 7">
    <name type="scientific">Thermus arciformis</name>
    <dbReference type="NCBI Taxonomy" id="482827"/>
    <lineage>
        <taxon>Bacteria</taxon>
        <taxon>Thermotogati</taxon>
        <taxon>Deinococcota</taxon>
        <taxon>Deinococci</taxon>
        <taxon>Thermales</taxon>
        <taxon>Thermaceae</taxon>
        <taxon>Thermus</taxon>
    </lineage>
</organism>
<dbReference type="GO" id="GO:0006260">
    <property type="term" value="P:DNA replication"/>
    <property type="evidence" value="ECO:0007669"/>
    <property type="project" value="UniProtKB-KW"/>
</dbReference>
<dbReference type="GO" id="GO:0004519">
    <property type="term" value="F:endonuclease activity"/>
    <property type="evidence" value="ECO:0007669"/>
    <property type="project" value="UniProtKB-KW"/>
</dbReference>
<dbReference type="GO" id="GO:0006310">
    <property type="term" value="P:DNA recombination"/>
    <property type="evidence" value="ECO:0007669"/>
    <property type="project" value="UniProtKB-KW"/>
</dbReference>
<keyword evidence="7" id="KW-1185">Reference proteome</keyword>
<evidence type="ECO:0000256" key="3">
    <source>
        <dbReference type="ARBA" id="ARBA00022839"/>
    </source>
</evidence>
<dbReference type="Proteomes" id="UP000199446">
    <property type="component" value="Unassembled WGS sequence"/>
</dbReference>
<protein>
    <recommendedName>
        <fullName evidence="4">Nuclease SbcCD subunit D</fullName>
    </recommendedName>
</protein>
<dbReference type="InterPro" id="IPR029052">
    <property type="entry name" value="Metallo-depent_PP-like"/>
</dbReference>
<feature type="domain" description="Calcineurin-like phosphoesterase" evidence="5">
    <location>
        <begin position="5"/>
        <end position="214"/>
    </location>
</feature>
<dbReference type="OrthoDB" id="9773856at2"/>
<dbReference type="InterPro" id="IPR004593">
    <property type="entry name" value="SbcD"/>
</dbReference>
<keyword evidence="1 4" id="KW-0540">Nuclease</keyword>
<keyword evidence="3 4" id="KW-0269">Exonuclease</keyword>
<accession>A0A1G7L9A4</accession>
<evidence type="ECO:0000313" key="7">
    <source>
        <dbReference type="Proteomes" id="UP000199446"/>
    </source>
</evidence>
<sequence length="372" mass="41874">MERPLRILHTADWHLGKTLKGRDRTPEVAEALEAVANLAKEERVDLVLAAGDLLDHPQPSAEAEGVLVEFLLRLRKEGIPCFLVAGNHDPPERFERLYRRLLEPEVQVRGRLALADEGGLVEFQGLRFALVPFVSERLLVKTLAMPSEERRLAYGERMGRLLSHYQADILVGHLTVAGSRPGGGEYALYLADHYAVPPGLLPPARYIALGHLHRMQGVAENAHYPGSLIALDFGAEEVERGVLLVEVPPERHLPVRVHPVVERWGRPLRTFRFPAQEAQAHQEEVRQFRGWAKVILEGPAEPGLRDAFLAMDHVLEVSVTGNRDSKTGPEEVPDTLEEAYALYLEEKGQKREERIRAFQELRQEVRHASPED</sequence>
<dbReference type="PANTHER" id="PTHR30337:SF0">
    <property type="entry name" value="NUCLEASE SBCCD SUBUNIT D"/>
    <property type="match status" value="1"/>
</dbReference>
<keyword evidence="4" id="KW-0233">DNA recombination</keyword>
<dbReference type="NCBIfam" id="TIGR00619">
    <property type="entry name" value="sbcd"/>
    <property type="match status" value="1"/>
</dbReference>
<reference evidence="7" key="1">
    <citation type="submission" date="2016-10" db="EMBL/GenBank/DDBJ databases">
        <authorList>
            <person name="Varghese N."/>
            <person name="Submissions S."/>
        </authorList>
    </citation>
    <scope>NUCLEOTIDE SEQUENCE [LARGE SCALE GENOMIC DNA]</scope>
    <source>
        <strain evidence="7">CGMCC 1.6992</strain>
    </source>
</reference>
<keyword evidence="4" id="KW-0255">Endonuclease</keyword>
<dbReference type="GO" id="GO:0008408">
    <property type="term" value="F:3'-5' exonuclease activity"/>
    <property type="evidence" value="ECO:0007669"/>
    <property type="project" value="InterPro"/>
</dbReference>
<dbReference type="Pfam" id="PF00149">
    <property type="entry name" value="Metallophos"/>
    <property type="match status" value="1"/>
</dbReference>
<dbReference type="AlphaFoldDB" id="A0A1G7L9A4"/>
<dbReference type="SUPFAM" id="SSF56300">
    <property type="entry name" value="Metallo-dependent phosphatases"/>
    <property type="match status" value="1"/>
</dbReference>
<comment type="subunit">
    <text evidence="4">Heterodimer of SbcC and SbcD.</text>
</comment>
<gene>
    <name evidence="4" type="primary">sbcD</name>
    <name evidence="6" type="ORF">SAMN04488243_1605</name>
</gene>
<evidence type="ECO:0000313" key="6">
    <source>
        <dbReference type="EMBL" id="SDF45874.1"/>
    </source>
</evidence>
<dbReference type="RefSeq" id="WP_093008680.1">
    <property type="nucleotide sequence ID" value="NZ_FNBC01000060.1"/>
</dbReference>